<dbReference type="GO" id="GO:0000177">
    <property type="term" value="C:cytoplasmic exosome (RNase complex)"/>
    <property type="evidence" value="ECO:0007669"/>
    <property type="project" value="TreeGrafter"/>
</dbReference>
<dbReference type="GO" id="GO:0071034">
    <property type="term" value="P:CUT catabolic process"/>
    <property type="evidence" value="ECO:0007669"/>
    <property type="project" value="TreeGrafter"/>
</dbReference>
<dbReference type="EMBL" id="CAJNOR010003564">
    <property type="protein sequence ID" value="CAF1426139.1"/>
    <property type="molecule type" value="Genomic_DNA"/>
</dbReference>
<dbReference type="InterPro" id="IPR036612">
    <property type="entry name" value="KH_dom_type_1_sf"/>
</dbReference>
<dbReference type="Pfam" id="PF21262">
    <property type="entry name" value="RRP40_S1"/>
    <property type="match status" value="1"/>
</dbReference>
<proteinExistence type="predicted"/>
<dbReference type="AlphaFoldDB" id="A0A815ML58"/>
<accession>A0A815ML58</accession>
<keyword evidence="1" id="KW-0271">Exosome</keyword>
<dbReference type="Gene3D" id="3.30.1370.10">
    <property type="entry name" value="K Homology domain, type 1"/>
    <property type="match status" value="1"/>
</dbReference>
<comment type="caution">
    <text evidence="4">The sequence shown here is derived from an EMBL/GenBank/DDBJ whole genome shotgun (WGS) entry which is preliminary data.</text>
</comment>
<name>A0A815ML58_ADIRI</name>
<sequence>MNSTSTYLLPGERDISSLSIVHNHGIRRSGSSSISSKQAMQNNFLSIPRIFEPKESDLVIGIVIVRAPDLFLVDINSSESAILPITSFDEGRLPTRQVMNRLSVVYARVVRTDPWTQTELSCQSIDRTKKKSDFGHINQGNIIRCSLALCDKLQHSQLIHHLNRLVKNFRIRVARNGFIWYITDTTNAAIAVKNILNEHESENDVDRLVDLYQTLMDKLQQQDTSLVKAKQKQQPVKKPTEIKKSEQPTNSTAVTRLLNTVIKSVLDQIIDQIEKNENS</sequence>
<evidence type="ECO:0000256" key="3">
    <source>
        <dbReference type="SAM" id="MobiDB-lite"/>
    </source>
</evidence>
<dbReference type="GO" id="GO:0003723">
    <property type="term" value="F:RNA binding"/>
    <property type="evidence" value="ECO:0007669"/>
    <property type="project" value="UniProtKB-KW"/>
</dbReference>
<dbReference type="InterPro" id="IPR012340">
    <property type="entry name" value="NA-bd_OB-fold"/>
</dbReference>
<dbReference type="GO" id="GO:0071051">
    <property type="term" value="P:poly(A)-dependent snoRNA 3'-end processing"/>
    <property type="evidence" value="ECO:0007669"/>
    <property type="project" value="TreeGrafter"/>
</dbReference>
<keyword evidence="2" id="KW-0694">RNA-binding</keyword>
<dbReference type="InterPro" id="IPR026699">
    <property type="entry name" value="Exosome_RNA_bind1/RRP40/RRP4"/>
</dbReference>
<organism evidence="4 5">
    <name type="scientific">Adineta ricciae</name>
    <name type="common">Rotifer</name>
    <dbReference type="NCBI Taxonomy" id="249248"/>
    <lineage>
        <taxon>Eukaryota</taxon>
        <taxon>Metazoa</taxon>
        <taxon>Spiralia</taxon>
        <taxon>Gnathifera</taxon>
        <taxon>Rotifera</taxon>
        <taxon>Eurotatoria</taxon>
        <taxon>Bdelloidea</taxon>
        <taxon>Adinetida</taxon>
        <taxon>Adinetidae</taxon>
        <taxon>Adineta</taxon>
    </lineage>
</organism>
<dbReference type="GO" id="GO:0071038">
    <property type="term" value="P:TRAMP-dependent tRNA surveillance pathway"/>
    <property type="evidence" value="ECO:0007669"/>
    <property type="project" value="TreeGrafter"/>
</dbReference>
<protein>
    <submittedName>
        <fullName evidence="4">Uncharacterized protein</fullName>
    </submittedName>
</protein>
<dbReference type="SUPFAM" id="SSF50249">
    <property type="entry name" value="Nucleic acid-binding proteins"/>
    <property type="match status" value="1"/>
</dbReference>
<dbReference type="GO" id="GO:0000176">
    <property type="term" value="C:nuclear exosome (RNase complex)"/>
    <property type="evidence" value="ECO:0007669"/>
    <property type="project" value="TreeGrafter"/>
</dbReference>
<dbReference type="SUPFAM" id="SSF54791">
    <property type="entry name" value="Eukaryotic type KH-domain (KH-domain type I)"/>
    <property type="match status" value="1"/>
</dbReference>
<feature type="region of interest" description="Disordered" evidence="3">
    <location>
        <begin position="228"/>
        <end position="250"/>
    </location>
</feature>
<gene>
    <name evidence="4" type="ORF">XAT740_LOCUS35512</name>
</gene>
<evidence type="ECO:0000256" key="2">
    <source>
        <dbReference type="ARBA" id="ARBA00022884"/>
    </source>
</evidence>
<evidence type="ECO:0000313" key="5">
    <source>
        <dbReference type="Proteomes" id="UP000663828"/>
    </source>
</evidence>
<dbReference type="Proteomes" id="UP000663828">
    <property type="component" value="Unassembled WGS sequence"/>
</dbReference>
<reference evidence="4" key="1">
    <citation type="submission" date="2021-02" db="EMBL/GenBank/DDBJ databases">
        <authorList>
            <person name="Nowell W R."/>
        </authorList>
    </citation>
    <scope>NUCLEOTIDE SEQUENCE</scope>
</reference>
<dbReference type="GO" id="GO:0000467">
    <property type="term" value="P:exonucleolytic trimming to generate mature 3'-end of 5.8S rRNA from tricistronic rRNA transcript (SSU-rRNA, 5.8S rRNA, LSU-rRNA)"/>
    <property type="evidence" value="ECO:0007669"/>
    <property type="project" value="TreeGrafter"/>
</dbReference>
<dbReference type="PANTHER" id="PTHR21321:SF1">
    <property type="entry name" value="EXOSOME COMPLEX COMPONENT RRP40"/>
    <property type="match status" value="1"/>
</dbReference>
<dbReference type="GO" id="GO:0071035">
    <property type="term" value="P:nuclear polyadenylation-dependent rRNA catabolic process"/>
    <property type="evidence" value="ECO:0007669"/>
    <property type="project" value="TreeGrafter"/>
</dbReference>
<dbReference type="PANTHER" id="PTHR21321">
    <property type="entry name" value="PNAS-3 RELATED"/>
    <property type="match status" value="1"/>
</dbReference>
<dbReference type="GO" id="GO:0034475">
    <property type="term" value="P:U4 snRNA 3'-end processing"/>
    <property type="evidence" value="ECO:0007669"/>
    <property type="project" value="TreeGrafter"/>
</dbReference>
<dbReference type="Gene3D" id="2.40.50.140">
    <property type="entry name" value="Nucleic acid-binding proteins"/>
    <property type="match status" value="1"/>
</dbReference>
<evidence type="ECO:0000313" key="4">
    <source>
        <dbReference type="EMBL" id="CAF1426139.1"/>
    </source>
</evidence>
<keyword evidence="5" id="KW-1185">Reference proteome</keyword>
<evidence type="ECO:0000256" key="1">
    <source>
        <dbReference type="ARBA" id="ARBA00022835"/>
    </source>
</evidence>